<evidence type="ECO:0000256" key="2">
    <source>
        <dbReference type="ARBA" id="ARBA00005982"/>
    </source>
</evidence>
<evidence type="ECO:0000256" key="6">
    <source>
        <dbReference type="SAM" id="Phobius"/>
    </source>
</evidence>
<evidence type="ECO:0000256" key="5">
    <source>
        <dbReference type="ARBA" id="ARBA00023136"/>
    </source>
</evidence>
<keyword evidence="3 6" id="KW-0812">Transmembrane</keyword>
<organism evidence="7 8">
    <name type="scientific">Vicia faba</name>
    <name type="common">Broad bean</name>
    <name type="synonym">Faba vulgaris</name>
    <dbReference type="NCBI Taxonomy" id="3906"/>
    <lineage>
        <taxon>Eukaryota</taxon>
        <taxon>Viridiplantae</taxon>
        <taxon>Streptophyta</taxon>
        <taxon>Embryophyta</taxon>
        <taxon>Tracheophyta</taxon>
        <taxon>Spermatophyta</taxon>
        <taxon>Magnoliopsida</taxon>
        <taxon>eudicotyledons</taxon>
        <taxon>Gunneridae</taxon>
        <taxon>Pentapetalae</taxon>
        <taxon>rosids</taxon>
        <taxon>fabids</taxon>
        <taxon>Fabales</taxon>
        <taxon>Fabaceae</taxon>
        <taxon>Papilionoideae</taxon>
        <taxon>50 kb inversion clade</taxon>
        <taxon>NPAAA clade</taxon>
        <taxon>Hologalegina</taxon>
        <taxon>IRL clade</taxon>
        <taxon>Fabeae</taxon>
        <taxon>Vicia</taxon>
    </lineage>
</organism>
<comment type="subcellular location">
    <subcellularLocation>
        <location evidence="1">Membrane</location>
        <topology evidence="1">Multi-pass membrane protein</topology>
    </subcellularLocation>
</comment>
<dbReference type="InterPro" id="IPR000109">
    <property type="entry name" value="POT_fam"/>
</dbReference>
<dbReference type="Pfam" id="PF00854">
    <property type="entry name" value="PTR2"/>
    <property type="match status" value="1"/>
</dbReference>
<keyword evidence="4 6" id="KW-1133">Transmembrane helix</keyword>
<accession>A0AAV1B7A1</accession>
<dbReference type="SUPFAM" id="SSF103473">
    <property type="entry name" value="MFS general substrate transporter"/>
    <property type="match status" value="1"/>
</dbReference>
<dbReference type="PANTHER" id="PTHR11654">
    <property type="entry name" value="OLIGOPEPTIDE TRANSPORTER-RELATED"/>
    <property type="match status" value="1"/>
</dbReference>
<keyword evidence="5 6" id="KW-0472">Membrane</keyword>
<evidence type="ECO:0000313" key="8">
    <source>
        <dbReference type="Proteomes" id="UP001157006"/>
    </source>
</evidence>
<dbReference type="AlphaFoldDB" id="A0AAV1B7A1"/>
<name>A0AAV1B7A1_VICFA</name>
<evidence type="ECO:0000256" key="1">
    <source>
        <dbReference type="ARBA" id="ARBA00004141"/>
    </source>
</evidence>
<gene>
    <name evidence="7" type="ORF">VFH_VI078120</name>
</gene>
<feature type="transmembrane region" description="Helical" evidence="6">
    <location>
        <begin position="54"/>
        <end position="77"/>
    </location>
</feature>
<dbReference type="EMBL" id="OX451741">
    <property type="protein sequence ID" value="CAI8617463.1"/>
    <property type="molecule type" value="Genomic_DNA"/>
</dbReference>
<proteinExistence type="inferred from homology"/>
<dbReference type="Gene3D" id="1.20.1250.20">
    <property type="entry name" value="MFS general substrate transporter like domains"/>
    <property type="match status" value="1"/>
</dbReference>
<keyword evidence="8" id="KW-1185">Reference proteome</keyword>
<dbReference type="GO" id="GO:0022857">
    <property type="term" value="F:transmembrane transporter activity"/>
    <property type="evidence" value="ECO:0007669"/>
    <property type="project" value="InterPro"/>
</dbReference>
<dbReference type="GO" id="GO:0016020">
    <property type="term" value="C:membrane"/>
    <property type="evidence" value="ECO:0007669"/>
    <property type="project" value="UniProtKB-SubCell"/>
</dbReference>
<evidence type="ECO:0000256" key="4">
    <source>
        <dbReference type="ARBA" id="ARBA00022989"/>
    </source>
</evidence>
<feature type="transmembrane region" description="Helical" evidence="6">
    <location>
        <begin position="83"/>
        <end position="104"/>
    </location>
</feature>
<reference evidence="7 8" key="1">
    <citation type="submission" date="2023-01" db="EMBL/GenBank/DDBJ databases">
        <authorList>
            <person name="Kreplak J."/>
        </authorList>
    </citation>
    <scope>NUCLEOTIDE SEQUENCE [LARGE SCALE GENOMIC DNA]</scope>
</reference>
<comment type="similarity">
    <text evidence="2">Belongs to the major facilitator superfamily. Proton-dependent oligopeptide transporter (POT/PTR) (TC 2.A.17) family.</text>
</comment>
<evidence type="ECO:0000313" key="7">
    <source>
        <dbReference type="EMBL" id="CAI8617463.1"/>
    </source>
</evidence>
<sequence>MNQCKPAAGSQAVILYTGLYLVALGTSGIKAALPALGADQFDDKDPKEASQLSSFFNWFLFSLTTGAIVGVTIIVWISTNQGWYLSFTVCTIAVLFSILSICMGKSLYRNNIPKGSPLIRIMQVFVASFKNRKLQIPENEDEMHEIHEKERGENYEILTRTEQFRFLDRAAIGKNSTGSRNYRRKYTLWKYKRQSKSYSNTFRSECRIMPRISIWVYFAPGSIQLEKHNGYFVSHGWDDSIFLLL</sequence>
<protein>
    <submittedName>
        <fullName evidence="7">Uncharacterized protein</fullName>
    </submittedName>
</protein>
<evidence type="ECO:0000256" key="3">
    <source>
        <dbReference type="ARBA" id="ARBA00022692"/>
    </source>
</evidence>
<feature type="transmembrane region" description="Helical" evidence="6">
    <location>
        <begin position="12"/>
        <end position="33"/>
    </location>
</feature>
<dbReference type="Proteomes" id="UP001157006">
    <property type="component" value="Chromosome 6"/>
</dbReference>
<dbReference type="InterPro" id="IPR036259">
    <property type="entry name" value="MFS_trans_sf"/>
</dbReference>